<feature type="domain" description="Carbohydrate kinase PfkB" evidence="4">
    <location>
        <begin position="6"/>
        <end position="296"/>
    </location>
</feature>
<evidence type="ECO:0000313" key="6">
    <source>
        <dbReference type="Proteomes" id="UP000229681"/>
    </source>
</evidence>
<dbReference type="Gene3D" id="3.40.1190.20">
    <property type="match status" value="1"/>
</dbReference>
<reference evidence="5 6" key="1">
    <citation type="submission" date="2017-11" db="EMBL/GenBank/DDBJ databases">
        <title>Evolution of Phototrophy in the Chloroflexi Phylum Driven by Horizontal Gene Transfer.</title>
        <authorList>
            <person name="Ward L.M."/>
            <person name="Hemp J."/>
            <person name="Shih P.M."/>
            <person name="Mcglynn S.E."/>
            <person name="Fischer W."/>
        </authorList>
    </citation>
    <scope>NUCLEOTIDE SEQUENCE [LARGE SCALE GENOMIC DNA]</scope>
    <source>
        <strain evidence="5">JP3_13</strain>
    </source>
</reference>
<name>A0A2M8PDB5_9CHLR</name>
<dbReference type="AlphaFoldDB" id="A0A2M8PDB5"/>
<dbReference type="GO" id="GO:0016301">
    <property type="term" value="F:kinase activity"/>
    <property type="evidence" value="ECO:0007669"/>
    <property type="project" value="UniProtKB-KW"/>
</dbReference>
<evidence type="ECO:0000259" key="4">
    <source>
        <dbReference type="Pfam" id="PF00294"/>
    </source>
</evidence>
<keyword evidence="2" id="KW-0808">Transferase</keyword>
<evidence type="ECO:0000256" key="3">
    <source>
        <dbReference type="ARBA" id="ARBA00022777"/>
    </source>
</evidence>
<protein>
    <submittedName>
        <fullName evidence="5">Sugar kinase</fullName>
    </submittedName>
</protein>
<evidence type="ECO:0000256" key="2">
    <source>
        <dbReference type="ARBA" id="ARBA00022679"/>
    </source>
</evidence>
<dbReference type="Pfam" id="PF00294">
    <property type="entry name" value="PfkB"/>
    <property type="match status" value="1"/>
</dbReference>
<dbReference type="InterPro" id="IPR011611">
    <property type="entry name" value="PfkB_dom"/>
</dbReference>
<dbReference type="InterPro" id="IPR029056">
    <property type="entry name" value="Ribokinase-like"/>
</dbReference>
<keyword evidence="3 5" id="KW-0418">Kinase</keyword>
<comment type="caution">
    <text evidence="5">The sequence shown here is derived from an EMBL/GenBank/DDBJ whole genome shotgun (WGS) entry which is preliminary data.</text>
</comment>
<dbReference type="CDD" id="cd01166">
    <property type="entry name" value="KdgK"/>
    <property type="match status" value="1"/>
</dbReference>
<comment type="similarity">
    <text evidence="1">Belongs to the carbohydrate kinase PfkB family.</text>
</comment>
<organism evidence="5 6">
    <name type="scientific">Candidatus Thermofonsia Clade 1 bacterium</name>
    <dbReference type="NCBI Taxonomy" id="2364210"/>
    <lineage>
        <taxon>Bacteria</taxon>
        <taxon>Bacillati</taxon>
        <taxon>Chloroflexota</taxon>
        <taxon>Candidatus Thermofontia</taxon>
        <taxon>Candidatus Thermofonsia Clade 1</taxon>
    </lineage>
</organism>
<sequence length="319" mass="34271">MAALDLFTFGEALLRLSAPEPLRLEQAAALEVHVAGAESNVAIALARLGKQVAWFSRLPDAPLGQLVLNFIRQHGVEVSDVISASEERLGLLFLERGMPPRPTRVWYDRAHSAASRLQPSDLPIERLASARWLHLTGITPALSDSCLATCHAAVAQAKQHRVKIAFDVNYRSLLWSPQRAREALSPFCAAADLVFIASRDAATVFEMHGNATTQAENLQRLWSGTVIVTDGERGAVAHGAEGTLTCAAYPTRMVERLGVGDAFAAGVLCRVMEEAPLAEALRFGAAMAALKLSMGGDVALVRRDEVEALIAGDSAPLHR</sequence>
<accession>A0A2M8PDB5</accession>
<dbReference type="SUPFAM" id="SSF53613">
    <property type="entry name" value="Ribokinase-like"/>
    <property type="match status" value="1"/>
</dbReference>
<dbReference type="Proteomes" id="UP000229681">
    <property type="component" value="Unassembled WGS sequence"/>
</dbReference>
<evidence type="ECO:0000313" key="5">
    <source>
        <dbReference type="EMBL" id="PJF35545.1"/>
    </source>
</evidence>
<evidence type="ECO:0000256" key="1">
    <source>
        <dbReference type="ARBA" id="ARBA00010688"/>
    </source>
</evidence>
<gene>
    <name evidence="5" type="ORF">CUN49_10035</name>
</gene>
<dbReference type="InterPro" id="IPR052700">
    <property type="entry name" value="Carb_kinase_PfkB-like"/>
</dbReference>
<dbReference type="PANTHER" id="PTHR43320">
    <property type="entry name" value="SUGAR KINASE"/>
    <property type="match status" value="1"/>
</dbReference>
<dbReference type="PANTHER" id="PTHR43320:SF2">
    <property type="entry name" value="2-DEHYDRO-3-DEOXYGLUCONOKINASE_2-DEHYDRO-3-DEOXYGALACTONOKINASE"/>
    <property type="match status" value="1"/>
</dbReference>
<proteinExistence type="inferred from homology"/>
<dbReference type="EMBL" id="PGTM01000141">
    <property type="protein sequence ID" value="PJF35545.1"/>
    <property type="molecule type" value="Genomic_DNA"/>
</dbReference>